<evidence type="ECO:0000313" key="3">
    <source>
        <dbReference type="Proteomes" id="UP001197795"/>
    </source>
</evidence>
<feature type="domain" description="Histidine kinase/HSP90-like ATPase" evidence="1">
    <location>
        <begin position="26"/>
        <end position="65"/>
    </location>
</feature>
<dbReference type="EMBL" id="JAJEPV010000011">
    <property type="protein sequence ID" value="MCC2119152.1"/>
    <property type="molecule type" value="Genomic_DNA"/>
</dbReference>
<protein>
    <recommendedName>
        <fullName evidence="1">Histidine kinase/HSP90-like ATPase domain-containing protein</fullName>
    </recommendedName>
</protein>
<keyword evidence="3" id="KW-1185">Reference proteome</keyword>
<organism evidence="2 3">
    <name type="scientific">Waltera acetigignens</name>
    <dbReference type="NCBI Taxonomy" id="2981769"/>
    <lineage>
        <taxon>Bacteria</taxon>
        <taxon>Bacillati</taxon>
        <taxon>Bacillota</taxon>
        <taxon>Clostridia</taxon>
        <taxon>Lachnospirales</taxon>
        <taxon>Lachnospiraceae</taxon>
        <taxon>Waltera</taxon>
    </lineage>
</organism>
<dbReference type="Pfam" id="PF02518">
    <property type="entry name" value="HATPase_c"/>
    <property type="match status" value="1"/>
</dbReference>
<evidence type="ECO:0000313" key="2">
    <source>
        <dbReference type="EMBL" id="MCC2119152.1"/>
    </source>
</evidence>
<dbReference type="SUPFAM" id="SSF55874">
    <property type="entry name" value="ATPase domain of HSP90 chaperone/DNA topoisomerase II/histidine kinase"/>
    <property type="match status" value="1"/>
</dbReference>
<proteinExistence type="predicted"/>
<name>A0AAE2ZZN9_9FIRM</name>
<dbReference type="Gene3D" id="3.30.565.10">
    <property type="entry name" value="Histidine kinase-like ATPase, C-terminal domain"/>
    <property type="match status" value="1"/>
</dbReference>
<sequence>MDSQNHRKEEKTFLQENGVDLMIRVHDTGIGMAITDQLVQLMGGEIVVESLKDKGSDFTVFFQLPLAEEGSIEEKTTTENREQNADNAFRGRRILLGGGLFRRYWMASGGCDTGVLL</sequence>
<dbReference type="InterPro" id="IPR036890">
    <property type="entry name" value="HATPase_C_sf"/>
</dbReference>
<evidence type="ECO:0000259" key="1">
    <source>
        <dbReference type="Pfam" id="PF02518"/>
    </source>
</evidence>
<gene>
    <name evidence="2" type="ORF">LKD75_06010</name>
</gene>
<accession>A0AAE2ZZN9</accession>
<dbReference type="InterPro" id="IPR003594">
    <property type="entry name" value="HATPase_dom"/>
</dbReference>
<dbReference type="RefSeq" id="WP_207664749.1">
    <property type="nucleotide sequence ID" value="NZ_JAJEPV010000011.1"/>
</dbReference>
<reference evidence="2 3" key="1">
    <citation type="submission" date="2021-10" db="EMBL/GenBank/DDBJ databases">
        <title>Anaerobic single-cell dispensing facilitates the cultivation of human gut bacteria.</title>
        <authorList>
            <person name="Afrizal A."/>
        </authorList>
    </citation>
    <scope>NUCLEOTIDE SEQUENCE [LARGE SCALE GENOMIC DNA]</scope>
    <source>
        <strain evidence="2 3">CLA-AA-H273</strain>
    </source>
</reference>
<dbReference type="AlphaFoldDB" id="A0AAE2ZZN9"/>
<dbReference type="Proteomes" id="UP001197795">
    <property type="component" value="Unassembled WGS sequence"/>
</dbReference>
<comment type="caution">
    <text evidence="2">The sequence shown here is derived from an EMBL/GenBank/DDBJ whole genome shotgun (WGS) entry which is preliminary data.</text>
</comment>